<accession>A0ABD0KSW7</accession>
<name>A0ABD0KSW7_9CAEN</name>
<protein>
    <recommendedName>
        <fullName evidence="4">Secreted protein</fullName>
    </recommendedName>
</protein>
<reference evidence="2 3" key="1">
    <citation type="journal article" date="2023" name="Sci. Data">
        <title>Genome assembly of the Korean intertidal mud-creeper Batillaria attramentaria.</title>
        <authorList>
            <person name="Patra A.K."/>
            <person name="Ho P.T."/>
            <person name="Jun S."/>
            <person name="Lee S.J."/>
            <person name="Kim Y."/>
            <person name="Won Y.J."/>
        </authorList>
    </citation>
    <scope>NUCLEOTIDE SEQUENCE [LARGE SCALE GENOMIC DNA]</scope>
    <source>
        <strain evidence="2">Wonlab-2016</strain>
    </source>
</reference>
<evidence type="ECO:0000256" key="1">
    <source>
        <dbReference type="SAM" id="SignalP"/>
    </source>
</evidence>
<dbReference type="Proteomes" id="UP001519460">
    <property type="component" value="Unassembled WGS sequence"/>
</dbReference>
<comment type="caution">
    <text evidence="2">The sequence shown here is derived from an EMBL/GenBank/DDBJ whole genome shotgun (WGS) entry which is preliminary data.</text>
</comment>
<gene>
    <name evidence="2" type="ORF">BaRGS_00018441</name>
</gene>
<dbReference type="EMBL" id="JACVVK020000128">
    <property type="protein sequence ID" value="KAK7490280.1"/>
    <property type="molecule type" value="Genomic_DNA"/>
</dbReference>
<feature type="chain" id="PRO_5044893207" description="Secreted protein" evidence="1">
    <location>
        <begin position="27"/>
        <end position="159"/>
    </location>
</feature>
<keyword evidence="1" id="KW-0732">Signal</keyword>
<keyword evidence="3" id="KW-1185">Reference proteome</keyword>
<sequence length="159" mass="17697">MADLQEGMQRYILLIFVLSASEVVCAEQTCGSLVFPTEFDSSVLHQPEHTQVVIPFEESDEGCTDELDDTDNKIIVEKKTSAGVFTNLCTIRLVNGSCSTDSTGDADCVCLEEKGRYEFRKYMTREDTDLTLAFASSKGAKTKLITFDITCKTLHNIWS</sequence>
<dbReference type="AlphaFoldDB" id="A0ABD0KSW7"/>
<evidence type="ECO:0000313" key="3">
    <source>
        <dbReference type="Proteomes" id="UP001519460"/>
    </source>
</evidence>
<proteinExistence type="predicted"/>
<evidence type="ECO:0000313" key="2">
    <source>
        <dbReference type="EMBL" id="KAK7490280.1"/>
    </source>
</evidence>
<evidence type="ECO:0008006" key="4">
    <source>
        <dbReference type="Google" id="ProtNLM"/>
    </source>
</evidence>
<organism evidence="2 3">
    <name type="scientific">Batillaria attramentaria</name>
    <dbReference type="NCBI Taxonomy" id="370345"/>
    <lineage>
        <taxon>Eukaryota</taxon>
        <taxon>Metazoa</taxon>
        <taxon>Spiralia</taxon>
        <taxon>Lophotrochozoa</taxon>
        <taxon>Mollusca</taxon>
        <taxon>Gastropoda</taxon>
        <taxon>Caenogastropoda</taxon>
        <taxon>Sorbeoconcha</taxon>
        <taxon>Cerithioidea</taxon>
        <taxon>Batillariidae</taxon>
        <taxon>Batillaria</taxon>
    </lineage>
</organism>
<feature type="signal peptide" evidence="1">
    <location>
        <begin position="1"/>
        <end position="26"/>
    </location>
</feature>